<accession>A0ABY6MJD7</accession>
<dbReference type="EMBL" id="CP110226">
    <property type="protein sequence ID" value="UZD23903.1"/>
    <property type="molecule type" value="Genomic_DNA"/>
</dbReference>
<protein>
    <submittedName>
        <fullName evidence="2">Glycerophosphodiester phosphodiesterase family protein</fullName>
    </submittedName>
</protein>
<dbReference type="RefSeq" id="WP_264810614.1">
    <property type="nucleotide sequence ID" value="NZ_CP110226.1"/>
</dbReference>
<evidence type="ECO:0000259" key="1">
    <source>
        <dbReference type="PROSITE" id="PS51704"/>
    </source>
</evidence>
<dbReference type="Gene3D" id="3.20.20.190">
    <property type="entry name" value="Phosphatidylinositol (PI) phosphodiesterase"/>
    <property type="match status" value="1"/>
</dbReference>
<dbReference type="PANTHER" id="PTHR46320:SF1">
    <property type="entry name" value="GLYCEROPHOSPHODIESTER PHOSPHODIESTERASE 1"/>
    <property type="match status" value="1"/>
</dbReference>
<evidence type="ECO:0000313" key="3">
    <source>
        <dbReference type="Proteomes" id="UP001163156"/>
    </source>
</evidence>
<gene>
    <name evidence="2" type="ORF">OM944_05280</name>
</gene>
<sequence length="284" mass="32372">MIPIRSIRLALLAPLIFFIHVAAFSQVNLIRDKLLNTDELLIVAHRAAHQNYPENSLEAIEEAIALGVDMVEIDVRVSSDGIVYLMHDQTIDRTTTGTGDIEKLSSSDLKNVRLLFKEVDSGIAIPTLEEALRLTKGRIMVDLDLKTDKIEEVMEVVREMDMLDEVLFFDSDWSILRKIKAAMPEAYLMPRLYKTNQIRKAYRKLDPVVVHIDPGFNTRETMQKASKYDVRTWINSLGELDKELQLNPNSSQKTELLENGASMVQTDLPELWVNYRNSGKTKSL</sequence>
<name>A0ABY6MJD7_9BACT</name>
<dbReference type="PROSITE" id="PS51704">
    <property type="entry name" value="GP_PDE"/>
    <property type="match status" value="1"/>
</dbReference>
<proteinExistence type="predicted"/>
<keyword evidence="3" id="KW-1185">Reference proteome</keyword>
<evidence type="ECO:0000313" key="2">
    <source>
        <dbReference type="EMBL" id="UZD23903.1"/>
    </source>
</evidence>
<dbReference type="SUPFAM" id="SSF51695">
    <property type="entry name" value="PLC-like phosphodiesterases"/>
    <property type="match status" value="1"/>
</dbReference>
<feature type="domain" description="GP-PDE" evidence="1">
    <location>
        <begin position="40"/>
        <end position="276"/>
    </location>
</feature>
<organism evidence="2 3">
    <name type="scientific">Algoriphagus halophytocola</name>
    <dbReference type="NCBI Taxonomy" id="2991499"/>
    <lineage>
        <taxon>Bacteria</taxon>
        <taxon>Pseudomonadati</taxon>
        <taxon>Bacteroidota</taxon>
        <taxon>Cytophagia</taxon>
        <taxon>Cytophagales</taxon>
        <taxon>Cyclobacteriaceae</taxon>
        <taxon>Algoriphagus</taxon>
    </lineage>
</organism>
<dbReference type="PANTHER" id="PTHR46320">
    <property type="entry name" value="GLYCEROPHOSPHODIESTER PHOSPHODIESTERASE 1"/>
    <property type="match status" value="1"/>
</dbReference>
<dbReference type="Proteomes" id="UP001163156">
    <property type="component" value="Chromosome"/>
</dbReference>
<dbReference type="Pfam" id="PF03009">
    <property type="entry name" value="GDPD"/>
    <property type="match status" value="1"/>
</dbReference>
<dbReference type="InterPro" id="IPR030395">
    <property type="entry name" value="GP_PDE_dom"/>
</dbReference>
<reference evidence="2" key="1">
    <citation type="submission" date="2022-10" db="EMBL/GenBank/DDBJ databases">
        <title>Algoriphagus sp. a novel bacteria isolate from halophytes salicornia europaea.</title>
        <authorList>
            <person name="Peng Y."/>
            <person name="Jiang L."/>
            <person name="Lee J."/>
        </authorList>
    </citation>
    <scope>NUCLEOTIDE SEQUENCE</scope>
    <source>
        <strain evidence="2">TR-M5</strain>
    </source>
</reference>
<dbReference type="CDD" id="cd08566">
    <property type="entry name" value="GDPD_AtGDE_like"/>
    <property type="match status" value="1"/>
</dbReference>
<dbReference type="InterPro" id="IPR017946">
    <property type="entry name" value="PLC-like_Pdiesterase_TIM-brl"/>
</dbReference>